<name>A0ABP9FHF0_9GAMM</name>
<feature type="chain" id="PRO_5047084518" evidence="1">
    <location>
        <begin position="23"/>
        <end position="281"/>
    </location>
</feature>
<dbReference type="SUPFAM" id="SSF54593">
    <property type="entry name" value="Glyoxalase/Bleomycin resistance protein/Dihydroxybiphenyl dioxygenase"/>
    <property type="match status" value="2"/>
</dbReference>
<dbReference type="Gene3D" id="3.10.180.10">
    <property type="entry name" value="2,3-Dihydroxybiphenyl 1,2-Dioxygenase, domain 1"/>
    <property type="match status" value="2"/>
</dbReference>
<comment type="caution">
    <text evidence="3">The sequence shown here is derived from an EMBL/GenBank/DDBJ whole genome shotgun (WGS) entry which is preliminary data.</text>
</comment>
<dbReference type="InterPro" id="IPR052164">
    <property type="entry name" value="Anthracycline_SecMetBiosynth"/>
</dbReference>
<dbReference type="InterPro" id="IPR029068">
    <property type="entry name" value="Glyas_Bleomycin-R_OHBP_Dase"/>
</dbReference>
<evidence type="ECO:0000313" key="3">
    <source>
        <dbReference type="EMBL" id="GAA4903333.1"/>
    </source>
</evidence>
<keyword evidence="4" id="KW-1185">Reference proteome</keyword>
<evidence type="ECO:0000313" key="4">
    <source>
        <dbReference type="Proteomes" id="UP001499988"/>
    </source>
</evidence>
<gene>
    <name evidence="3" type="ORF">GCM10023333_41840</name>
</gene>
<evidence type="ECO:0000259" key="2">
    <source>
        <dbReference type="PROSITE" id="PS51819"/>
    </source>
</evidence>
<keyword evidence="1" id="KW-0732">Signal</keyword>
<reference evidence="4" key="1">
    <citation type="journal article" date="2019" name="Int. J. Syst. Evol. Microbiol.">
        <title>The Global Catalogue of Microorganisms (GCM) 10K type strain sequencing project: providing services to taxonomists for standard genome sequencing and annotation.</title>
        <authorList>
            <consortium name="The Broad Institute Genomics Platform"/>
            <consortium name="The Broad Institute Genome Sequencing Center for Infectious Disease"/>
            <person name="Wu L."/>
            <person name="Ma J."/>
        </authorList>
    </citation>
    <scope>NUCLEOTIDE SEQUENCE [LARGE SCALE GENOMIC DNA]</scope>
    <source>
        <strain evidence="4">JCM 18401</strain>
    </source>
</reference>
<evidence type="ECO:0000256" key="1">
    <source>
        <dbReference type="SAM" id="SignalP"/>
    </source>
</evidence>
<dbReference type="PROSITE" id="PS51819">
    <property type="entry name" value="VOC"/>
    <property type="match status" value="1"/>
</dbReference>
<dbReference type="Proteomes" id="UP001499988">
    <property type="component" value="Unassembled WGS sequence"/>
</dbReference>
<protein>
    <submittedName>
        <fullName evidence="3">VOC family protein</fullName>
    </submittedName>
</protein>
<accession>A0ABP9FHF0</accession>
<dbReference type="PANTHER" id="PTHR33993">
    <property type="entry name" value="GLYOXALASE-RELATED"/>
    <property type="match status" value="1"/>
</dbReference>
<dbReference type="RefSeq" id="WP_345337476.1">
    <property type="nucleotide sequence ID" value="NZ_BAABJZ010000107.1"/>
</dbReference>
<organism evidence="3 4">
    <name type="scientific">Ferrimonas pelagia</name>
    <dbReference type="NCBI Taxonomy" id="1177826"/>
    <lineage>
        <taxon>Bacteria</taxon>
        <taxon>Pseudomonadati</taxon>
        <taxon>Pseudomonadota</taxon>
        <taxon>Gammaproteobacteria</taxon>
        <taxon>Alteromonadales</taxon>
        <taxon>Ferrimonadaceae</taxon>
        <taxon>Ferrimonas</taxon>
    </lineage>
</organism>
<dbReference type="CDD" id="cd07247">
    <property type="entry name" value="SgaA_N_like"/>
    <property type="match status" value="1"/>
</dbReference>
<dbReference type="PANTHER" id="PTHR33993:SF14">
    <property type="entry name" value="GB|AAF24581.1"/>
    <property type="match status" value="1"/>
</dbReference>
<feature type="signal peptide" evidence="1">
    <location>
        <begin position="1"/>
        <end position="22"/>
    </location>
</feature>
<dbReference type="EMBL" id="BAABJZ010000107">
    <property type="protein sequence ID" value="GAA4903333.1"/>
    <property type="molecule type" value="Genomic_DNA"/>
</dbReference>
<dbReference type="InterPro" id="IPR037523">
    <property type="entry name" value="VOC_core"/>
</dbReference>
<sequence>MLQKISQMMAIMLLAISLPSQADFPPLAYAEADHAQPGKATWHDLFSSDPQASARFYQTVFGWQIAALDSEPYWLFYHDNQAIAGIVMRQENNSERVGAMWVPHFSRADLSEASRLPLASRWLMPPRNMGQRGVQAIAQDPNGAVFGLLASQAGDPLDYQPQAGHFAWHMLFSPDPKRSGEYYRDLLQIELSEQAPEWLLSSEGISRASISASESNDQGAPALWVSAIYVTEPMATAQTAIEAGATWLLEPQNDQEILFMIDPVGAIFGLIGPTDREEATQ</sequence>
<proteinExistence type="predicted"/>
<feature type="domain" description="VOC" evidence="2">
    <location>
        <begin position="162"/>
        <end position="273"/>
    </location>
</feature>